<protein>
    <submittedName>
        <fullName evidence="5">ATP-binding cassette domain-containing protein</fullName>
    </submittedName>
</protein>
<dbReference type="PROSITE" id="PS50893">
    <property type="entry name" value="ABC_TRANSPORTER_2"/>
    <property type="match status" value="1"/>
</dbReference>
<dbReference type="PROSITE" id="PS00211">
    <property type="entry name" value="ABC_TRANSPORTER_1"/>
    <property type="match status" value="1"/>
</dbReference>
<keyword evidence="2" id="KW-0547">Nucleotide-binding</keyword>
<name>A0AB39YSX0_9MICC</name>
<dbReference type="GO" id="GO:0016887">
    <property type="term" value="F:ATP hydrolysis activity"/>
    <property type="evidence" value="ECO:0007669"/>
    <property type="project" value="InterPro"/>
</dbReference>
<keyword evidence="3 5" id="KW-0067">ATP-binding</keyword>
<dbReference type="GO" id="GO:0005524">
    <property type="term" value="F:ATP binding"/>
    <property type="evidence" value="ECO:0007669"/>
    <property type="project" value="UniProtKB-KW"/>
</dbReference>
<dbReference type="RefSeq" id="WP_369746203.1">
    <property type="nucleotide sequence ID" value="NZ_CP165735.1"/>
</dbReference>
<sequence>MLHITNLSKTYGRKRVIDDVTLSIPSTGIHVIGGANGNGKTTLFKCLAGLESHTGQARWYDDSLKPHVSIAFDESAIHDRLSGLGNLSALLDIRRSEVVCNSYIRLFLDAQLLAKKTSSYSLGQRKKLKLAAAFAYERPCILLDEPASGLDKSGRNALHRAIELVADTTCVIISDHEGLFHQDLISSEFTIRQGKIDSTQNWKSESHE</sequence>
<dbReference type="PANTHER" id="PTHR42939:SF1">
    <property type="entry name" value="ABC TRANSPORTER ATP-BINDING PROTEIN ALBC-RELATED"/>
    <property type="match status" value="1"/>
</dbReference>
<dbReference type="EMBL" id="CP165735">
    <property type="protein sequence ID" value="XDV72790.1"/>
    <property type="molecule type" value="Genomic_DNA"/>
</dbReference>
<evidence type="ECO:0000313" key="5">
    <source>
        <dbReference type="EMBL" id="XDV72790.1"/>
    </source>
</evidence>
<proteinExistence type="predicted"/>
<dbReference type="Pfam" id="PF00005">
    <property type="entry name" value="ABC_tran"/>
    <property type="match status" value="1"/>
</dbReference>
<dbReference type="Gene3D" id="3.40.50.300">
    <property type="entry name" value="P-loop containing nucleotide triphosphate hydrolases"/>
    <property type="match status" value="1"/>
</dbReference>
<keyword evidence="1" id="KW-0813">Transport</keyword>
<dbReference type="InterPro" id="IPR003439">
    <property type="entry name" value="ABC_transporter-like_ATP-bd"/>
</dbReference>
<accession>A0AB39YSX0</accession>
<dbReference type="InterPro" id="IPR051782">
    <property type="entry name" value="ABC_Transporter_VariousFunc"/>
</dbReference>
<organism evidence="5">
    <name type="scientific">Paenarthrobacter sp. AMU7</name>
    <dbReference type="NCBI Taxonomy" id="3162492"/>
    <lineage>
        <taxon>Bacteria</taxon>
        <taxon>Bacillati</taxon>
        <taxon>Actinomycetota</taxon>
        <taxon>Actinomycetes</taxon>
        <taxon>Micrococcales</taxon>
        <taxon>Micrococcaceae</taxon>
        <taxon>Paenarthrobacter</taxon>
    </lineage>
</organism>
<dbReference type="PANTHER" id="PTHR42939">
    <property type="entry name" value="ABC TRANSPORTER ATP-BINDING PROTEIN ALBC-RELATED"/>
    <property type="match status" value="1"/>
</dbReference>
<gene>
    <name evidence="5" type="ORF">ABQM86_06405</name>
</gene>
<evidence type="ECO:0000256" key="3">
    <source>
        <dbReference type="ARBA" id="ARBA00022840"/>
    </source>
</evidence>
<feature type="domain" description="ABC transporter" evidence="4">
    <location>
        <begin position="2"/>
        <end position="207"/>
    </location>
</feature>
<dbReference type="SUPFAM" id="SSF52540">
    <property type="entry name" value="P-loop containing nucleoside triphosphate hydrolases"/>
    <property type="match status" value="1"/>
</dbReference>
<evidence type="ECO:0000256" key="1">
    <source>
        <dbReference type="ARBA" id="ARBA00022448"/>
    </source>
</evidence>
<reference evidence="5" key="1">
    <citation type="submission" date="2024-07" db="EMBL/GenBank/DDBJ databases">
        <authorList>
            <person name="Li J."/>
            <person name="Wei H."/>
            <person name="Ma J."/>
        </authorList>
    </citation>
    <scope>NUCLEOTIDE SEQUENCE</scope>
    <source>
        <strain evidence="5">AMU7</strain>
    </source>
</reference>
<dbReference type="AlphaFoldDB" id="A0AB39YSX0"/>
<dbReference type="InterPro" id="IPR017871">
    <property type="entry name" value="ABC_transporter-like_CS"/>
</dbReference>
<dbReference type="InterPro" id="IPR027417">
    <property type="entry name" value="P-loop_NTPase"/>
</dbReference>
<evidence type="ECO:0000259" key="4">
    <source>
        <dbReference type="PROSITE" id="PS50893"/>
    </source>
</evidence>
<evidence type="ECO:0000256" key="2">
    <source>
        <dbReference type="ARBA" id="ARBA00022741"/>
    </source>
</evidence>